<evidence type="ECO:0000256" key="6">
    <source>
        <dbReference type="SAM" id="MobiDB-lite"/>
    </source>
</evidence>
<dbReference type="EMBL" id="BMVC01000004">
    <property type="protein sequence ID" value="GHC91485.1"/>
    <property type="molecule type" value="Genomic_DNA"/>
</dbReference>
<keyword evidence="3 5" id="KW-0378">Hydrolase</keyword>
<proteinExistence type="inferred from homology"/>
<dbReference type="InterPro" id="IPR012338">
    <property type="entry name" value="Beta-lactam/transpept-like"/>
</dbReference>
<sequence>MRAEAFREASGISRRALLGAAVVAASAACTSKEPDPVRSSGPPSVPASGSRSGSPRTTLSDDPRHRARFASLERTHGARLGLYALATGTGAVLAHRAEERFAFCSTFKSLAAAAVLHRNPLSHLDRHVPVTRADVNSISPIAEKHIGSGMTIRELCDAAVRHSDGTAGNLLVRDLGGPGHFNAFLRELGDPVSRLDQYEPGLNDNRPGDPRDTTAPRALAGTHRALLLGTALPADKRALLKDWLLTTVTGAQCIRAGLPRGWTCAHKTGTGDFGRANDVAVAWPPPGKSAPIVLAIMTDRPGQEAEPKEALLAEATSYAVSVLT</sequence>
<evidence type="ECO:0000256" key="5">
    <source>
        <dbReference type="RuleBase" id="RU361140"/>
    </source>
</evidence>
<dbReference type="GO" id="GO:0046677">
    <property type="term" value="P:response to antibiotic"/>
    <property type="evidence" value="ECO:0007669"/>
    <property type="project" value="UniProtKB-UniRule"/>
</dbReference>
<dbReference type="RefSeq" id="WP_189823758.1">
    <property type="nucleotide sequence ID" value="NZ_BMVC01000004.1"/>
</dbReference>
<dbReference type="InterPro" id="IPR023650">
    <property type="entry name" value="Beta-lactam_class-A_AS"/>
</dbReference>
<evidence type="ECO:0000256" key="4">
    <source>
        <dbReference type="ARBA" id="ARBA00023251"/>
    </source>
</evidence>
<reference evidence="8" key="1">
    <citation type="journal article" date="2014" name="Int. J. Syst. Evol. Microbiol.">
        <title>Complete genome sequence of Corynebacterium casei LMG S-19264T (=DSM 44701T), isolated from a smear-ripened cheese.</title>
        <authorList>
            <consortium name="US DOE Joint Genome Institute (JGI-PGF)"/>
            <person name="Walter F."/>
            <person name="Albersmeier A."/>
            <person name="Kalinowski J."/>
            <person name="Ruckert C."/>
        </authorList>
    </citation>
    <scope>NUCLEOTIDE SEQUENCE</scope>
    <source>
        <strain evidence="8">JCM 4637</strain>
    </source>
</reference>
<dbReference type="GO" id="GO:0008800">
    <property type="term" value="F:beta-lactamase activity"/>
    <property type="evidence" value="ECO:0007669"/>
    <property type="project" value="UniProtKB-UniRule"/>
</dbReference>
<dbReference type="NCBIfam" id="NF033103">
    <property type="entry name" value="bla_class_A"/>
    <property type="match status" value="1"/>
</dbReference>
<keyword evidence="4 5" id="KW-0046">Antibiotic resistance</keyword>
<comment type="catalytic activity">
    <reaction evidence="5">
        <text>a beta-lactam + H2O = a substituted beta-amino acid</text>
        <dbReference type="Rhea" id="RHEA:20401"/>
        <dbReference type="ChEBI" id="CHEBI:15377"/>
        <dbReference type="ChEBI" id="CHEBI:35627"/>
        <dbReference type="ChEBI" id="CHEBI:140347"/>
        <dbReference type="EC" id="3.5.2.6"/>
    </reaction>
</comment>
<feature type="region of interest" description="Disordered" evidence="6">
    <location>
        <begin position="30"/>
        <end position="64"/>
    </location>
</feature>
<feature type="compositionally biased region" description="Low complexity" evidence="6">
    <location>
        <begin position="37"/>
        <end position="56"/>
    </location>
</feature>
<reference evidence="8" key="2">
    <citation type="submission" date="2020-09" db="EMBL/GenBank/DDBJ databases">
        <authorList>
            <person name="Sun Q."/>
            <person name="Ohkuma M."/>
        </authorList>
    </citation>
    <scope>NUCLEOTIDE SEQUENCE</scope>
    <source>
        <strain evidence="8">JCM 4637</strain>
    </source>
</reference>
<comment type="similarity">
    <text evidence="1 5">Belongs to the class-A beta-lactamase family.</text>
</comment>
<dbReference type="PANTHER" id="PTHR35333">
    <property type="entry name" value="BETA-LACTAMASE"/>
    <property type="match status" value="1"/>
</dbReference>
<feature type="region of interest" description="Disordered" evidence="6">
    <location>
        <begin position="195"/>
        <end position="216"/>
    </location>
</feature>
<dbReference type="SUPFAM" id="SSF56601">
    <property type="entry name" value="beta-lactamase/transpeptidase-like"/>
    <property type="match status" value="1"/>
</dbReference>
<dbReference type="PRINTS" id="PR00118">
    <property type="entry name" value="BLACTAMASEA"/>
</dbReference>
<accession>A0A918WWV7</accession>
<dbReference type="PROSITE" id="PS51257">
    <property type="entry name" value="PROKAR_LIPOPROTEIN"/>
    <property type="match status" value="1"/>
</dbReference>
<dbReference type="EC" id="3.5.2.6" evidence="2 5"/>
<dbReference type="Gene3D" id="3.40.710.10">
    <property type="entry name" value="DD-peptidase/beta-lactamase superfamily"/>
    <property type="match status" value="1"/>
</dbReference>
<dbReference type="GO" id="GO:0030655">
    <property type="term" value="P:beta-lactam antibiotic catabolic process"/>
    <property type="evidence" value="ECO:0007669"/>
    <property type="project" value="InterPro"/>
</dbReference>
<evidence type="ECO:0000313" key="8">
    <source>
        <dbReference type="EMBL" id="GHC91485.1"/>
    </source>
</evidence>
<organism evidence="8 9">
    <name type="scientific">Streptomyces finlayi</name>
    <dbReference type="NCBI Taxonomy" id="67296"/>
    <lineage>
        <taxon>Bacteria</taxon>
        <taxon>Bacillati</taxon>
        <taxon>Actinomycetota</taxon>
        <taxon>Actinomycetes</taxon>
        <taxon>Kitasatosporales</taxon>
        <taxon>Streptomycetaceae</taxon>
        <taxon>Streptomyces</taxon>
    </lineage>
</organism>
<evidence type="ECO:0000256" key="3">
    <source>
        <dbReference type="ARBA" id="ARBA00022801"/>
    </source>
</evidence>
<name>A0A918WWV7_9ACTN</name>
<comment type="caution">
    <text evidence="8">The sequence shown here is derived from an EMBL/GenBank/DDBJ whole genome shotgun (WGS) entry which is preliminary data.</text>
</comment>
<dbReference type="Proteomes" id="UP000638353">
    <property type="component" value="Unassembled WGS sequence"/>
</dbReference>
<dbReference type="Pfam" id="PF13354">
    <property type="entry name" value="Beta-lactamase2"/>
    <property type="match status" value="1"/>
</dbReference>
<protein>
    <recommendedName>
        <fullName evidence="2 5">Beta-lactamase</fullName>
        <ecNumber evidence="2 5">3.5.2.6</ecNumber>
    </recommendedName>
</protein>
<evidence type="ECO:0000256" key="2">
    <source>
        <dbReference type="ARBA" id="ARBA00012865"/>
    </source>
</evidence>
<feature type="domain" description="Beta-lactamase class A catalytic" evidence="7">
    <location>
        <begin position="82"/>
        <end position="298"/>
    </location>
</feature>
<dbReference type="AlphaFoldDB" id="A0A918WWV7"/>
<evidence type="ECO:0000259" key="7">
    <source>
        <dbReference type="Pfam" id="PF13354"/>
    </source>
</evidence>
<gene>
    <name evidence="8" type="primary">blaC</name>
    <name evidence="8" type="ORF">GCM10010334_26550</name>
</gene>
<dbReference type="InterPro" id="IPR045155">
    <property type="entry name" value="Beta-lactam_cat"/>
</dbReference>
<evidence type="ECO:0000256" key="1">
    <source>
        <dbReference type="ARBA" id="ARBA00009009"/>
    </source>
</evidence>
<dbReference type="PANTHER" id="PTHR35333:SF3">
    <property type="entry name" value="BETA-LACTAMASE-TYPE TRANSPEPTIDASE FOLD CONTAINING PROTEIN"/>
    <property type="match status" value="1"/>
</dbReference>
<dbReference type="PROSITE" id="PS00146">
    <property type="entry name" value="BETA_LACTAMASE_A"/>
    <property type="match status" value="1"/>
</dbReference>
<evidence type="ECO:0000313" key="9">
    <source>
        <dbReference type="Proteomes" id="UP000638353"/>
    </source>
</evidence>
<dbReference type="InterPro" id="IPR000871">
    <property type="entry name" value="Beta-lactam_class-A"/>
</dbReference>